<dbReference type="InterPro" id="IPR036047">
    <property type="entry name" value="F-box-like_dom_sf"/>
</dbReference>
<comment type="caution">
    <text evidence="1">The sequence shown here is derived from an EMBL/GenBank/DDBJ whole genome shotgun (WGS) entry which is preliminary data.</text>
</comment>
<sequence>MSLLQLPAELLDAVLSYLWAENDIISLWQCSLTCRILVSPAQAFIFRNLKINFPSTIAPAILEYRPYILPLIQHLELIEIHKPWVQNCEAIQRLLKMLSPYVTSLELIQRRPNVDKPRFELSSLWQLKCLEKITLSEELQGANFGRPMHDNLALSTFLNHFPKLRAITFSSCLVPIQIIDKRNPKSSPVFQLEYLKLKYCQDMLTLDWLVPAMVSLRNLHFQIPRAVDQPLFYDILFRMIKISASSLERLTINGVNLIDKAHLQFLMDGIRIHNNNLCSMNLIMSKGRSQTDQMSSIIHCLQTIGPLPQIRYLVIGLYQTILDGATHLNDLEGLIVSPNFPELQFVEIRPILMNLDVEAFSPGVLLAAFPRLTKKKMISMRIAGKYDWD</sequence>
<evidence type="ECO:0000313" key="1">
    <source>
        <dbReference type="EMBL" id="KAF9524994.1"/>
    </source>
</evidence>
<gene>
    <name evidence="1" type="ORF">CPB83DRAFT_860375</name>
</gene>
<proteinExistence type="predicted"/>
<dbReference type="Proteomes" id="UP000807306">
    <property type="component" value="Unassembled WGS sequence"/>
</dbReference>
<name>A0A9P6E9X0_9AGAR</name>
<evidence type="ECO:0000313" key="2">
    <source>
        <dbReference type="Proteomes" id="UP000807306"/>
    </source>
</evidence>
<dbReference type="EMBL" id="MU157890">
    <property type="protein sequence ID" value="KAF9524994.1"/>
    <property type="molecule type" value="Genomic_DNA"/>
</dbReference>
<keyword evidence="2" id="KW-1185">Reference proteome</keyword>
<organism evidence="1 2">
    <name type="scientific">Crepidotus variabilis</name>
    <dbReference type="NCBI Taxonomy" id="179855"/>
    <lineage>
        <taxon>Eukaryota</taxon>
        <taxon>Fungi</taxon>
        <taxon>Dikarya</taxon>
        <taxon>Basidiomycota</taxon>
        <taxon>Agaricomycotina</taxon>
        <taxon>Agaricomycetes</taxon>
        <taxon>Agaricomycetidae</taxon>
        <taxon>Agaricales</taxon>
        <taxon>Agaricineae</taxon>
        <taxon>Crepidotaceae</taxon>
        <taxon>Crepidotus</taxon>
    </lineage>
</organism>
<accession>A0A9P6E9X0</accession>
<dbReference type="SUPFAM" id="SSF81383">
    <property type="entry name" value="F-box domain"/>
    <property type="match status" value="1"/>
</dbReference>
<evidence type="ECO:0008006" key="3">
    <source>
        <dbReference type="Google" id="ProtNLM"/>
    </source>
</evidence>
<dbReference type="AlphaFoldDB" id="A0A9P6E9X0"/>
<protein>
    <recommendedName>
        <fullName evidence="3">F-box domain-containing protein</fullName>
    </recommendedName>
</protein>
<dbReference type="OrthoDB" id="2745898at2759"/>
<reference evidence="1" key="1">
    <citation type="submission" date="2020-11" db="EMBL/GenBank/DDBJ databases">
        <authorList>
            <consortium name="DOE Joint Genome Institute"/>
            <person name="Ahrendt S."/>
            <person name="Riley R."/>
            <person name="Andreopoulos W."/>
            <person name="Labutti K."/>
            <person name="Pangilinan J."/>
            <person name="Ruiz-Duenas F.J."/>
            <person name="Barrasa J.M."/>
            <person name="Sanchez-Garcia M."/>
            <person name="Camarero S."/>
            <person name="Miyauchi S."/>
            <person name="Serrano A."/>
            <person name="Linde D."/>
            <person name="Babiker R."/>
            <person name="Drula E."/>
            <person name="Ayuso-Fernandez I."/>
            <person name="Pacheco R."/>
            <person name="Padilla G."/>
            <person name="Ferreira P."/>
            <person name="Barriuso J."/>
            <person name="Kellner H."/>
            <person name="Castanera R."/>
            <person name="Alfaro M."/>
            <person name="Ramirez L."/>
            <person name="Pisabarro A.G."/>
            <person name="Kuo A."/>
            <person name="Tritt A."/>
            <person name="Lipzen A."/>
            <person name="He G."/>
            <person name="Yan M."/>
            <person name="Ng V."/>
            <person name="Cullen D."/>
            <person name="Martin F."/>
            <person name="Rosso M.-N."/>
            <person name="Henrissat B."/>
            <person name="Hibbett D."/>
            <person name="Martinez A.T."/>
            <person name="Grigoriev I.V."/>
        </authorList>
    </citation>
    <scope>NUCLEOTIDE SEQUENCE</scope>
    <source>
        <strain evidence="1">CBS 506.95</strain>
    </source>
</reference>